<dbReference type="InterPro" id="IPR050324">
    <property type="entry name" value="CDP-alcohol_PTase-I"/>
</dbReference>
<feature type="transmembrane region" description="Helical" evidence="13">
    <location>
        <begin position="149"/>
        <end position="167"/>
    </location>
</feature>
<dbReference type="InterPro" id="IPR004570">
    <property type="entry name" value="Phosphatidylglycerol_P_synth"/>
</dbReference>
<feature type="transmembrane region" description="Helical" evidence="13">
    <location>
        <begin position="51"/>
        <end position="70"/>
    </location>
</feature>
<evidence type="ECO:0000313" key="15">
    <source>
        <dbReference type="Proteomes" id="UP000539111"/>
    </source>
</evidence>
<keyword evidence="3" id="KW-0444">Lipid biosynthesis</keyword>
<gene>
    <name evidence="14" type="ORF">BJY26_002121</name>
</gene>
<evidence type="ECO:0000256" key="5">
    <source>
        <dbReference type="ARBA" id="ARBA00022692"/>
    </source>
</evidence>
<dbReference type="Pfam" id="PF01066">
    <property type="entry name" value="CDP-OH_P_transf"/>
    <property type="match status" value="1"/>
</dbReference>
<evidence type="ECO:0000256" key="4">
    <source>
        <dbReference type="ARBA" id="ARBA00022679"/>
    </source>
</evidence>
<keyword evidence="4 12" id="KW-0808">Transferase</keyword>
<dbReference type="UniPathway" id="UPA00085"/>
<dbReference type="GO" id="GO:0046474">
    <property type="term" value="P:glycerophospholipid biosynthetic process"/>
    <property type="evidence" value="ECO:0007669"/>
    <property type="project" value="TreeGrafter"/>
</dbReference>
<comment type="similarity">
    <text evidence="2 12">Belongs to the CDP-alcohol phosphatidyltransferase class-I family.</text>
</comment>
<dbReference type="Gene3D" id="1.20.120.1760">
    <property type="match status" value="1"/>
</dbReference>
<keyword evidence="10" id="KW-1208">Phospholipid metabolism</keyword>
<evidence type="ECO:0000256" key="10">
    <source>
        <dbReference type="ARBA" id="ARBA00023264"/>
    </source>
</evidence>
<dbReference type="NCBIfam" id="TIGR00560">
    <property type="entry name" value="pgsA"/>
    <property type="match status" value="1"/>
</dbReference>
<reference evidence="14 15" key="1">
    <citation type="submission" date="2020-07" db="EMBL/GenBank/DDBJ databases">
        <title>Sequencing the genomes of 1000 actinobacteria strains.</title>
        <authorList>
            <person name="Klenk H.-P."/>
        </authorList>
    </citation>
    <scope>NUCLEOTIDE SEQUENCE [LARGE SCALE GENOMIC DNA]</scope>
    <source>
        <strain evidence="14 15">DSM 26341</strain>
    </source>
</reference>
<dbReference type="PANTHER" id="PTHR14269:SF52">
    <property type="entry name" value="PHOSPHATIDYLGLYCEROPHOSPHATE SYNTHASE-RELATED"/>
    <property type="match status" value="1"/>
</dbReference>
<evidence type="ECO:0000256" key="11">
    <source>
        <dbReference type="NCBIfam" id="TIGR00560"/>
    </source>
</evidence>
<dbReference type="EMBL" id="JACBZP010000001">
    <property type="protein sequence ID" value="NYI67815.1"/>
    <property type="molecule type" value="Genomic_DNA"/>
</dbReference>
<dbReference type="PIRSF" id="PIRSF000847">
    <property type="entry name" value="Phos_ph_gly_syn"/>
    <property type="match status" value="1"/>
</dbReference>
<proteinExistence type="inferred from homology"/>
<dbReference type="InterPro" id="IPR043130">
    <property type="entry name" value="CDP-OH_PTrfase_TM_dom"/>
</dbReference>
<dbReference type="InterPro" id="IPR000462">
    <property type="entry name" value="CDP-OH_P_trans"/>
</dbReference>
<keyword evidence="15" id="KW-1185">Reference proteome</keyword>
<accession>A0A7Z0D2S6</accession>
<dbReference type="InterPro" id="IPR048254">
    <property type="entry name" value="CDP_ALCOHOL_P_TRANSF_CS"/>
</dbReference>
<comment type="caution">
    <text evidence="14">The sequence shown here is derived from an EMBL/GenBank/DDBJ whole genome shotgun (WGS) entry which is preliminary data.</text>
</comment>
<feature type="transmembrane region" description="Helical" evidence="13">
    <location>
        <begin position="173"/>
        <end position="198"/>
    </location>
</feature>
<feature type="transmembrane region" description="Helical" evidence="13">
    <location>
        <begin position="21"/>
        <end position="45"/>
    </location>
</feature>
<keyword evidence="5 13" id="KW-0812">Transmembrane</keyword>
<comment type="subcellular location">
    <subcellularLocation>
        <location evidence="1">Membrane</location>
        <topology evidence="1">Multi-pass membrane protein</topology>
    </subcellularLocation>
</comment>
<keyword evidence="6 13" id="KW-1133">Transmembrane helix</keyword>
<evidence type="ECO:0000256" key="9">
    <source>
        <dbReference type="ARBA" id="ARBA00023209"/>
    </source>
</evidence>
<evidence type="ECO:0000256" key="2">
    <source>
        <dbReference type="ARBA" id="ARBA00010441"/>
    </source>
</evidence>
<evidence type="ECO:0000256" key="12">
    <source>
        <dbReference type="RuleBase" id="RU003750"/>
    </source>
</evidence>
<keyword evidence="8 13" id="KW-0472">Membrane</keyword>
<dbReference type="EC" id="2.7.8.5" evidence="11"/>
<keyword evidence="7" id="KW-0443">Lipid metabolism</keyword>
<dbReference type="Proteomes" id="UP000539111">
    <property type="component" value="Unassembled WGS sequence"/>
</dbReference>
<evidence type="ECO:0000256" key="1">
    <source>
        <dbReference type="ARBA" id="ARBA00004141"/>
    </source>
</evidence>
<dbReference type="AlphaFoldDB" id="A0A7Z0D2S6"/>
<keyword evidence="9" id="KW-0594">Phospholipid biosynthesis</keyword>
<dbReference type="GO" id="GO:0016020">
    <property type="term" value="C:membrane"/>
    <property type="evidence" value="ECO:0007669"/>
    <property type="project" value="UniProtKB-SubCell"/>
</dbReference>
<organism evidence="14 15">
    <name type="scientific">Spelaeicoccus albus</name>
    <dbReference type="NCBI Taxonomy" id="1280376"/>
    <lineage>
        <taxon>Bacteria</taxon>
        <taxon>Bacillati</taxon>
        <taxon>Actinomycetota</taxon>
        <taxon>Actinomycetes</taxon>
        <taxon>Micrococcales</taxon>
        <taxon>Brevibacteriaceae</taxon>
        <taxon>Spelaeicoccus</taxon>
    </lineage>
</organism>
<evidence type="ECO:0000256" key="7">
    <source>
        <dbReference type="ARBA" id="ARBA00023098"/>
    </source>
</evidence>
<dbReference type="GO" id="GO:0008444">
    <property type="term" value="F:CDP-diacylglycerol-glycerol-3-phosphate 3-phosphatidyltransferase activity"/>
    <property type="evidence" value="ECO:0007669"/>
    <property type="project" value="UniProtKB-UniRule"/>
</dbReference>
<sequence length="227" mass="24096">MSSSESEASAGSAGKPAEPPVWNLANVLTMLRIVMVPAFFVLLLWDGGEDAGLRLIAFCVFLVAIITDRLDGEIARKYNLITNFGKIADPIADKALLGAGLIGLSIIGVVYWWVTIVILVREVGITLLRFAVIRHGVMPASPGGKLKTVLQSCAVGLFLLPIEAWFGHPTSTIVLVAAWVVMAAALIVTVLTGIDYLVKAARLRAGSELTASRRARRRDGGGSDASS</sequence>
<evidence type="ECO:0000256" key="6">
    <source>
        <dbReference type="ARBA" id="ARBA00022989"/>
    </source>
</evidence>
<evidence type="ECO:0000256" key="8">
    <source>
        <dbReference type="ARBA" id="ARBA00023136"/>
    </source>
</evidence>
<dbReference type="PROSITE" id="PS00379">
    <property type="entry name" value="CDP_ALCOHOL_P_TRANSF"/>
    <property type="match status" value="1"/>
</dbReference>
<protein>
    <recommendedName>
        <fullName evidence="11">CDP-diacylglycerol--glycerol-3-phosphate 3-phosphatidyltransferase</fullName>
        <ecNumber evidence="11">2.7.8.5</ecNumber>
    </recommendedName>
</protein>
<feature type="transmembrane region" description="Helical" evidence="13">
    <location>
        <begin position="91"/>
        <end position="112"/>
    </location>
</feature>
<evidence type="ECO:0000313" key="14">
    <source>
        <dbReference type="EMBL" id="NYI67815.1"/>
    </source>
</evidence>
<evidence type="ECO:0000256" key="13">
    <source>
        <dbReference type="SAM" id="Phobius"/>
    </source>
</evidence>
<name>A0A7Z0D2S6_9MICO</name>
<evidence type="ECO:0000256" key="3">
    <source>
        <dbReference type="ARBA" id="ARBA00022516"/>
    </source>
</evidence>
<dbReference type="RefSeq" id="WP_179428071.1">
    <property type="nucleotide sequence ID" value="NZ_JACBZP010000001.1"/>
</dbReference>
<dbReference type="PANTHER" id="PTHR14269">
    <property type="entry name" value="CDP-DIACYLGLYCEROL--GLYCEROL-3-PHOSPHATE 3-PHOSPHATIDYLTRANSFERASE-RELATED"/>
    <property type="match status" value="1"/>
</dbReference>